<evidence type="ECO:0000313" key="1">
    <source>
        <dbReference type="EMBL" id="SHE89520.1"/>
    </source>
</evidence>
<dbReference type="RefSeq" id="WP_072976218.1">
    <property type="nucleotide sequence ID" value="NZ_FQTY01000010.1"/>
</dbReference>
<reference evidence="2" key="1">
    <citation type="submission" date="2016-11" db="EMBL/GenBank/DDBJ databases">
        <authorList>
            <person name="Varghese N."/>
            <person name="Submissions S."/>
        </authorList>
    </citation>
    <scope>NUCLEOTIDE SEQUENCE [LARGE SCALE GENOMIC DNA]</scope>
    <source>
        <strain evidence="2">DSM 18095</strain>
    </source>
</reference>
<sequence length="160" mass="18503">MKKRIIVLFVMVYVLALVGCTPKQEQTEPESLVGYIVIEDNTLYLDIVEVITLEDIERITELGLNQQDDFPNGYHIYNPDTGKDTYDLTDETVYTFVDLNLIFVNDEDGDRSYITTKKEEFIQHLNTSYSDVPPAQTVPFFIEVKDNKVISITEKFEFTI</sequence>
<dbReference type="EMBL" id="FQTY01000010">
    <property type="protein sequence ID" value="SHE89520.1"/>
    <property type="molecule type" value="Genomic_DNA"/>
</dbReference>
<protein>
    <recommendedName>
        <fullName evidence="3">DUF4825 domain-containing protein</fullName>
    </recommendedName>
</protein>
<gene>
    <name evidence="1" type="ORF">SAMN02745784_02140</name>
</gene>
<organism evidence="1 2">
    <name type="scientific">Tissierella praeacuta DSM 18095</name>
    <dbReference type="NCBI Taxonomy" id="1123404"/>
    <lineage>
        <taxon>Bacteria</taxon>
        <taxon>Bacillati</taxon>
        <taxon>Bacillota</taxon>
        <taxon>Tissierellia</taxon>
        <taxon>Tissierellales</taxon>
        <taxon>Tissierellaceae</taxon>
        <taxon>Tissierella</taxon>
    </lineage>
</organism>
<name>A0A1M4X7N2_9FIRM</name>
<dbReference type="GeneID" id="90995521"/>
<dbReference type="Proteomes" id="UP000184114">
    <property type="component" value="Unassembled WGS sequence"/>
</dbReference>
<dbReference type="PROSITE" id="PS51257">
    <property type="entry name" value="PROKAR_LIPOPROTEIN"/>
    <property type="match status" value="1"/>
</dbReference>
<accession>A0A1M4X7N2</accession>
<proteinExistence type="predicted"/>
<evidence type="ECO:0008006" key="3">
    <source>
        <dbReference type="Google" id="ProtNLM"/>
    </source>
</evidence>
<keyword evidence="2" id="KW-1185">Reference proteome</keyword>
<evidence type="ECO:0000313" key="2">
    <source>
        <dbReference type="Proteomes" id="UP000184114"/>
    </source>
</evidence>
<dbReference type="STRING" id="1123404.SAMN02745784_02140"/>
<dbReference type="AlphaFoldDB" id="A0A1M4X7N2"/>